<dbReference type="Pfam" id="PF00643">
    <property type="entry name" value="zf-B_box"/>
    <property type="match status" value="1"/>
</dbReference>
<dbReference type="InterPro" id="IPR013783">
    <property type="entry name" value="Ig-like_fold"/>
</dbReference>
<dbReference type="SMART" id="SM00184">
    <property type="entry name" value="RING"/>
    <property type="match status" value="1"/>
</dbReference>
<dbReference type="InterPro" id="IPR047153">
    <property type="entry name" value="TRIM45/56/19-like"/>
</dbReference>
<dbReference type="InterPro" id="IPR017868">
    <property type="entry name" value="Filamin/ABP280_repeat-like"/>
</dbReference>
<name>A0ABN8MMM1_9CNID</name>
<evidence type="ECO:0000256" key="6">
    <source>
        <dbReference type="ARBA" id="ARBA00022833"/>
    </source>
</evidence>
<dbReference type="Proteomes" id="UP001159427">
    <property type="component" value="Unassembled WGS sequence"/>
</dbReference>
<keyword evidence="4 7" id="KW-0863">Zinc-finger</keyword>
<evidence type="ECO:0000256" key="7">
    <source>
        <dbReference type="PROSITE-ProRule" id="PRU00024"/>
    </source>
</evidence>
<evidence type="ECO:0000256" key="8">
    <source>
        <dbReference type="PROSITE-ProRule" id="PRU00087"/>
    </source>
</evidence>
<dbReference type="Pfam" id="PF00630">
    <property type="entry name" value="Filamin"/>
    <property type="match status" value="1"/>
</dbReference>
<keyword evidence="2" id="KW-0479">Metal-binding</keyword>
<dbReference type="EMBL" id="CALNXI010000658">
    <property type="protein sequence ID" value="CAH3030816.1"/>
    <property type="molecule type" value="Genomic_DNA"/>
</dbReference>
<dbReference type="InterPro" id="IPR001298">
    <property type="entry name" value="Filamin/ABP280_rpt"/>
</dbReference>
<feature type="domain" description="B box-type" evidence="11">
    <location>
        <begin position="165"/>
        <end position="206"/>
    </location>
</feature>
<proteinExistence type="inferred from homology"/>
<dbReference type="InterPro" id="IPR001841">
    <property type="entry name" value="Znf_RING"/>
</dbReference>
<dbReference type="InterPro" id="IPR000315">
    <property type="entry name" value="Znf_B-box"/>
</dbReference>
<feature type="repeat" description="Filamin" evidence="8">
    <location>
        <begin position="370"/>
        <end position="481"/>
    </location>
</feature>
<dbReference type="Gene3D" id="3.30.40.10">
    <property type="entry name" value="Zinc/RING finger domain, C3HC4 (zinc finger)"/>
    <property type="match status" value="1"/>
</dbReference>
<evidence type="ECO:0000256" key="4">
    <source>
        <dbReference type="ARBA" id="ARBA00022771"/>
    </source>
</evidence>
<organism evidence="12 13">
    <name type="scientific">Porites evermanni</name>
    <dbReference type="NCBI Taxonomy" id="104178"/>
    <lineage>
        <taxon>Eukaryota</taxon>
        <taxon>Metazoa</taxon>
        <taxon>Cnidaria</taxon>
        <taxon>Anthozoa</taxon>
        <taxon>Hexacorallia</taxon>
        <taxon>Scleractinia</taxon>
        <taxon>Fungiina</taxon>
        <taxon>Poritidae</taxon>
        <taxon>Porites</taxon>
    </lineage>
</organism>
<dbReference type="SUPFAM" id="SSF81296">
    <property type="entry name" value="E set domains"/>
    <property type="match status" value="1"/>
</dbReference>
<dbReference type="InterPro" id="IPR013083">
    <property type="entry name" value="Znf_RING/FYVE/PHD"/>
</dbReference>
<dbReference type="PANTHER" id="PTHR25462:SF296">
    <property type="entry name" value="MEIOTIC P26, ISOFORM F"/>
    <property type="match status" value="1"/>
</dbReference>
<keyword evidence="6" id="KW-0862">Zinc</keyword>
<dbReference type="InterPro" id="IPR017907">
    <property type="entry name" value="Znf_RING_CS"/>
</dbReference>
<dbReference type="SMART" id="SM00336">
    <property type="entry name" value="BBOX"/>
    <property type="match status" value="2"/>
</dbReference>
<dbReference type="SMART" id="SM00557">
    <property type="entry name" value="IG_FLMN"/>
    <property type="match status" value="1"/>
</dbReference>
<dbReference type="SMART" id="SM00502">
    <property type="entry name" value="BBC"/>
    <property type="match status" value="1"/>
</dbReference>
<dbReference type="SUPFAM" id="SSF57850">
    <property type="entry name" value="RING/U-box"/>
    <property type="match status" value="1"/>
</dbReference>
<dbReference type="SUPFAM" id="SSF57845">
    <property type="entry name" value="B-box zinc-binding domain"/>
    <property type="match status" value="1"/>
</dbReference>
<evidence type="ECO:0000259" key="10">
    <source>
        <dbReference type="PROSITE" id="PS50089"/>
    </source>
</evidence>
<feature type="chain" id="PRO_5047323377" evidence="9">
    <location>
        <begin position="19"/>
        <end position="662"/>
    </location>
</feature>
<dbReference type="InterPro" id="IPR043136">
    <property type="entry name" value="B30.2/SPRY_sf"/>
</dbReference>
<dbReference type="InterPro" id="IPR003649">
    <property type="entry name" value="Bbox_C"/>
</dbReference>
<reference evidence="12 13" key="1">
    <citation type="submission" date="2022-05" db="EMBL/GenBank/DDBJ databases">
        <authorList>
            <consortium name="Genoscope - CEA"/>
            <person name="William W."/>
        </authorList>
    </citation>
    <scope>NUCLEOTIDE SEQUENCE [LARGE SCALE GENOMIC DNA]</scope>
</reference>
<dbReference type="PANTHER" id="PTHR25462">
    <property type="entry name" value="BONUS, ISOFORM C-RELATED"/>
    <property type="match status" value="1"/>
</dbReference>
<accession>A0ABN8MMM1</accession>
<evidence type="ECO:0000259" key="11">
    <source>
        <dbReference type="PROSITE" id="PS50119"/>
    </source>
</evidence>
<dbReference type="Gene3D" id="2.60.120.920">
    <property type="match status" value="1"/>
</dbReference>
<feature type="domain" description="B box-type" evidence="11">
    <location>
        <begin position="111"/>
        <end position="153"/>
    </location>
</feature>
<keyword evidence="3" id="KW-0677">Repeat</keyword>
<dbReference type="Pfam" id="PF13445">
    <property type="entry name" value="zf-RING_UBOX"/>
    <property type="match status" value="1"/>
</dbReference>
<dbReference type="PROSITE" id="PS00518">
    <property type="entry name" value="ZF_RING_1"/>
    <property type="match status" value="1"/>
</dbReference>
<evidence type="ECO:0000256" key="3">
    <source>
        <dbReference type="ARBA" id="ARBA00022737"/>
    </source>
</evidence>
<evidence type="ECO:0000256" key="2">
    <source>
        <dbReference type="ARBA" id="ARBA00022723"/>
    </source>
</evidence>
<dbReference type="PROSITE" id="PS50194">
    <property type="entry name" value="FILAMIN_REPEAT"/>
    <property type="match status" value="1"/>
</dbReference>
<feature type="domain" description="RING-type" evidence="10">
    <location>
        <begin position="27"/>
        <end position="70"/>
    </location>
</feature>
<dbReference type="Gene3D" id="2.60.40.10">
    <property type="entry name" value="Immunoglobulins"/>
    <property type="match status" value="1"/>
</dbReference>
<evidence type="ECO:0000313" key="13">
    <source>
        <dbReference type="Proteomes" id="UP001159427"/>
    </source>
</evidence>
<sequence>MPFFCHSLFRLTMASVVSEEVIERLTCAVCMEQFKEPKVLPCLHTYCKACLAKLVKKQRSDHIITCPECRQDSKVPGGDASKLQSNFWVNNFMTLLSMQDGASSTGHPLNCEHCDSGDSAVSRCSDCSVFMCEFCVTAHKRINATKNHQILSLTEVKKLGAKALAKPMFCSKHKGETLKLFCNTCQKTICRDCTIVNHREHKYDFVTEVAEKEKGIIRGFLTKAKDKLRTVVEGLKAVQMMKNGVEERVSEVNKEIDTFFDEQVKALNYYRANIKHEVSTQGQIRVSKLKNQAEVLSSFLAQLKSGISFTDQALQDGDDVKLLAMKKQLVQQLHQLNSSKTSCKPCMDDYLELQVHQTIWHMEKLLSVCYVPLDPQKCTVSMLGGDEGEMYQTLAGQEVELLLLLKDKKGQKQPKGGHQVEAMVSFYAEPGYLHPVSPVPVRDNGDGSYSFSYHPVEAGKVNLSVRVEKQEVCGSPFEWNVISGLPDGASSPQRKGLVPCPGLSGFTGGMYCWKLQLTSFSNQIVSELEIGVTASNYNSAWGYGYPTSRSAQQQYGFPVCAYGFGSAQQAKWSWKYSAHTKPCHSSRSDGQVPSITSVKNNDVFIVFLNLRTKKLTIYNVRSKQTEIFTGIEGGTITRIGYPSVWEEEEEEWEDQSPMLALQ</sequence>
<protein>
    <submittedName>
        <fullName evidence="12">Uncharacterized protein</fullName>
    </submittedName>
</protein>
<keyword evidence="9" id="KW-0732">Signal</keyword>
<evidence type="ECO:0000256" key="5">
    <source>
        <dbReference type="ARBA" id="ARBA00022786"/>
    </source>
</evidence>
<dbReference type="PROSITE" id="PS50089">
    <property type="entry name" value="ZF_RING_2"/>
    <property type="match status" value="1"/>
</dbReference>
<evidence type="ECO:0000313" key="12">
    <source>
        <dbReference type="EMBL" id="CAH3030816.1"/>
    </source>
</evidence>
<dbReference type="Gene3D" id="3.30.160.60">
    <property type="entry name" value="Classic Zinc Finger"/>
    <property type="match status" value="1"/>
</dbReference>
<gene>
    <name evidence="12" type="ORF">PEVE_00038550</name>
</gene>
<dbReference type="InterPro" id="IPR014756">
    <property type="entry name" value="Ig_E-set"/>
</dbReference>
<keyword evidence="5" id="KW-0833">Ubl conjugation pathway</keyword>
<dbReference type="Gene3D" id="4.10.830.40">
    <property type="match status" value="1"/>
</dbReference>
<comment type="similarity">
    <text evidence="1">Belongs to the TRIM/RBCC family.</text>
</comment>
<evidence type="ECO:0000256" key="9">
    <source>
        <dbReference type="SAM" id="SignalP"/>
    </source>
</evidence>
<keyword evidence="13" id="KW-1185">Reference proteome</keyword>
<evidence type="ECO:0000256" key="1">
    <source>
        <dbReference type="ARBA" id="ARBA00008518"/>
    </source>
</evidence>
<dbReference type="InterPro" id="IPR027370">
    <property type="entry name" value="Znf-RING_euk"/>
</dbReference>
<feature type="signal peptide" evidence="9">
    <location>
        <begin position="1"/>
        <end position="18"/>
    </location>
</feature>
<comment type="caution">
    <text evidence="12">The sequence shown here is derived from an EMBL/GenBank/DDBJ whole genome shotgun (WGS) entry which is preliminary data.</text>
</comment>
<dbReference type="PROSITE" id="PS50119">
    <property type="entry name" value="ZF_BBOX"/>
    <property type="match status" value="2"/>
</dbReference>